<dbReference type="AlphaFoldDB" id="A0A6A6B370"/>
<comment type="cofactor">
    <cofactor evidence="2">
        <name>Mg(2+)</name>
        <dbReference type="ChEBI" id="CHEBI:18420"/>
    </cofactor>
</comment>
<evidence type="ECO:0000256" key="5">
    <source>
        <dbReference type="ARBA" id="ARBA00022842"/>
    </source>
</evidence>
<dbReference type="GeneID" id="54298565"/>
<keyword evidence="3" id="KW-0479">Metal-binding</keyword>
<dbReference type="PANTHER" id="PTHR12318">
    <property type="entry name" value="TESTOSTERONE-REGULATED PROTEIN RP2"/>
    <property type="match status" value="1"/>
</dbReference>
<reference evidence="8" key="1">
    <citation type="journal article" date="2020" name="Stud. Mycol.">
        <title>101 Dothideomycetes genomes: a test case for predicting lifestyles and emergence of pathogens.</title>
        <authorList>
            <person name="Haridas S."/>
            <person name="Albert R."/>
            <person name="Binder M."/>
            <person name="Bloem J."/>
            <person name="Labutti K."/>
            <person name="Salamov A."/>
            <person name="Andreopoulos B."/>
            <person name="Baker S."/>
            <person name="Barry K."/>
            <person name="Bills G."/>
            <person name="Bluhm B."/>
            <person name="Cannon C."/>
            <person name="Castanera R."/>
            <person name="Culley D."/>
            <person name="Daum C."/>
            <person name="Ezra D."/>
            <person name="Gonzalez J."/>
            <person name="Henrissat B."/>
            <person name="Kuo A."/>
            <person name="Liang C."/>
            <person name="Lipzen A."/>
            <person name="Lutzoni F."/>
            <person name="Magnuson J."/>
            <person name="Mondo S."/>
            <person name="Nolan M."/>
            <person name="Ohm R."/>
            <person name="Pangilinan J."/>
            <person name="Park H.-J."/>
            <person name="Ramirez L."/>
            <person name="Alfaro M."/>
            <person name="Sun H."/>
            <person name="Tritt A."/>
            <person name="Yoshinaga Y."/>
            <person name="Zwiers L.-H."/>
            <person name="Turgeon B."/>
            <person name="Goodwin S."/>
            <person name="Spatafora J."/>
            <person name="Crous P."/>
            <person name="Grigoriev I."/>
        </authorList>
    </citation>
    <scope>NUCLEOTIDE SEQUENCE</scope>
    <source>
        <strain evidence="8">CBS 121167</strain>
    </source>
</reference>
<keyword evidence="9" id="KW-1185">Reference proteome</keyword>
<evidence type="ECO:0000256" key="6">
    <source>
        <dbReference type="ARBA" id="ARBA00023211"/>
    </source>
</evidence>
<protein>
    <recommendedName>
        <fullName evidence="7">Nudix hydrolase domain-containing protein</fullName>
    </recommendedName>
</protein>
<dbReference type="InterPro" id="IPR000086">
    <property type="entry name" value="NUDIX_hydrolase_dom"/>
</dbReference>
<dbReference type="PANTHER" id="PTHR12318:SF0">
    <property type="entry name" value="ACYL-COENZYME A DIPHOSPHATASE NUDT19"/>
    <property type="match status" value="1"/>
</dbReference>
<gene>
    <name evidence="8" type="ORF">K452DRAFT_290857</name>
</gene>
<dbReference type="RefSeq" id="XP_033393979.1">
    <property type="nucleotide sequence ID" value="XM_033541069.1"/>
</dbReference>
<dbReference type="InterPro" id="IPR015797">
    <property type="entry name" value="NUDIX_hydrolase-like_dom_sf"/>
</dbReference>
<accession>A0A6A6B370</accession>
<dbReference type="Gene3D" id="3.90.79.10">
    <property type="entry name" value="Nucleoside Triphosphate Pyrophosphohydrolase"/>
    <property type="match status" value="1"/>
</dbReference>
<evidence type="ECO:0000259" key="7">
    <source>
        <dbReference type="PROSITE" id="PS51462"/>
    </source>
</evidence>
<organism evidence="8 9">
    <name type="scientific">Aplosporella prunicola CBS 121167</name>
    <dbReference type="NCBI Taxonomy" id="1176127"/>
    <lineage>
        <taxon>Eukaryota</taxon>
        <taxon>Fungi</taxon>
        <taxon>Dikarya</taxon>
        <taxon>Ascomycota</taxon>
        <taxon>Pezizomycotina</taxon>
        <taxon>Dothideomycetes</taxon>
        <taxon>Dothideomycetes incertae sedis</taxon>
        <taxon>Botryosphaeriales</taxon>
        <taxon>Aplosporellaceae</taxon>
        <taxon>Aplosporella</taxon>
    </lineage>
</organism>
<dbReference type="CDD" id="cd18870">
    <property type="entry name" value="NUDIX_AcylCoAdiphos_Nudt19"/>
    <property type="match status" value="1"/>
</dbReference>
<evidence type="ECO:0000313" key="9">
    <source>
        <dbReference type="Proteomes" id="UP000799438"/>
    </source>
</evidence>
<dbReference type="SUPFAM" id="SSF55811">
    <property type="entry name" value="Nudix"/>
    <property type="match status" value="1"/>
</dbReference>
<proteinExistence type="predicted"/>
<dbReference type="Proteomes" id="UP000799438">
    <property type="component" value="Unassembled WGS sequence"/>
</dbReference>
<evidence type="ECO:0000256" key="3">
    <source>
        <dbReference type="ARBA" id="ARBA00022723"/>
    </source>
</evidence>
<dbReference type="GO" id="GO:0046872">
    <property type="term" value="F:metal ion binding"/>
    <property type="evidence" value="ECO:0007669"/>
    <property type="project" value="UniProtKB-KW"/>
</dbReference>
<evidence type="ECO:0000256" key="2">
    <source>
        <dbReference type="ARBA" id="ARBA00001946"/>
    </source>
</evidence>
<dbReference type="GO" id="GO:0016818">
    <property type="term" value="F:hydrolase activity, acting on acid anhydrides, in phosphorus-containing anhydrides"/>
    <property type="evidence" value="ECO:0007669"/>
    <property type="project" value="InterPro"/>
</dbReference>
<keyword evidence="4" id="KW-0378">Hydrolase</keyword>
<comment type="cofactor">
    <cofactor evidence="1">
        <name>Mn(2+)</name>
        <dbReference type="ChEBI" id="CHEBI:29035"/>
    </cofactor>
</comment>
<name>A0A6A6B370_9PEZI</name>
<evidence type="ECO:0000313" key="8">
    <source>
        <dbReference type="EMBL" id="KAF2138266.1"/>
    </source>
</evidence>
<evidence type="ECO:0000256" key="1">
    <source>
        <dbReference type="ARBA" id="ARBA00001936"/>
    </source>
</evidence>
<feature type="domain" description="Nudix hydrolase" evidence="7">
    <location>
        <begin position="21"/>
        <end position="233"/>
    </location>
</feature>
<keyword evidence="6" id="KW-0464">Manganese</keyword>
<dbReference type="GO" id="GO:0005739">
    <property type="term" value="C:mitochondrion"/>
    <property type="evidence" value="ECO:0007669"/>
    <property type="project" value="TreeGrafter"/>
</dbReference>
<dbReference type="PROSITE" id="PS51462">
    <property type="entry name" value="NUDIX"/>
    <property type="match status" value="1"/>
</dbReference>
<dbReference type="OrthoDB" id="1695362at2759"/>
<keyword evidence="5" id="KW-0460">Magnesium</keyword>
<evidence type="ECO:0000256" key="4">
    <source>
        <dbReference type="ARBA" id="ARBA00022801"/>
    </source>
</evidence>
<dbReference type="EMBL" id="ML995497">
    <property type="protein sequence ID" value="KAF2138266.1"/>
    <property type="molecule type" value="Genomic_DNA"/>
</dbReference>
<dbReference type="InterPro" id="IPR039121">
    <property type="entry name" value="NUDT19"/>
</dbReference>
<sequence>MRPTLALRSLMSQASKKPPATPRPSASILLVSPANHVLLLHRVHTSSSFPSAHVFPGGNLSAFHEGPLPGPGDPALHQDSEAYRAAGIRECFEESGILLARKPGDEALLNVPEDQIEIARKEVHSGMIKFDHVLADWGAKADTANLLPFTRWITPTNAPKRFTTQMYLYFMPLPSSKAETESVRSLPVASEAVIPIPKPDGGIEHTAARFLPPSTWLSQAQSGEIILFPPQFFLLHLVSRYLLPSSSPTQPLSPKVLQQQRDQLTSLVDQGRWGEMCISPSMLAKRRSDGRVVLGLDKPGPELEGSGKRDVDDYVILVDFKKEGPRRVEVGLKKDVLEQERKNTSNL</sequence>